<keyword evidence="4" id="KW-1185">Reference proteome</keyword>
<proteinExistence type="predicted"/>
<reference evidence="4" key="1">
    <citation type="journal article" date="2019" name="Int. J. Syst. Evol. Microbiol.">
        <title>The Global Catalogue of Microorganisms (GCM) 10K type strain sequencing project: providing services to taxonomists for standard genome sequencing and annotation.</title>
        <authorList>
            <consortium name="The Broad Institute Genomics Platform"/>
            <consortium name="The Broad Institute Genome Sequencing Center for Infectious Disease"/>
            <person name="Wu L."/>
            <person name="Ma J."/>
        </authorList>
    </citation>
    <scope>NUCLEOTIDE SEQUENCE [LARGE SCALE GENOMIC DNA]</scope>
    <source>
        <strain evidence="4">JCM 30742</strain>
    </source>
</reference>
<organism evidence="3 4">
    <name type="scientific">Arthrobacter ginkgonis</name>
    <dbReference type="NCBI Taxonomy" id="1630594"/>
    <lineage>
        <taxon>Bacteria</taxon>
        <taxon>Bacillati</taxon>
        <taxon>Actinomycetota</taxon>
        <taxon>Actinomycetes</taxon>
        <taxon>Micrococcales</taxon>
        <taxon>Micrococcaceae</taxon>
        <taxon>Arthrobacter</taxon>
    </lineage>
</organism>
<dbReference type="Proteomes" id="UP001500752">
    <property type="component" value="Unassembled WGS sequence"/>
</dbReference>
<comment type="caution">
    <text evidence="3">The sequence shown here is derived from an EMBL/GenBank/DDBJ whole genome shotgun (WGS) entry which is preliminary data.</text>
</comment>
<evidence type="ECO:0000259" key="2">
    <source>
        <dbReference type="SMART" id="SM00903"/>
    </source>
</evidence>
<evidence type="ECO:0000256" key="1">
    <source>
        <dbReference type="ARBA" id="ARBA00023002"/>
    </source>
</evidence>
<evidence type="ECO:0000313" key="3">
    <source>
        <dbReference type="EMBL" id="GAA3701269.1"/>
    </source>
</evidence>
<dbReference type="InterPro" id="IPR012349">
    <property type="entry name" value="Split_barrel_FMN-bd"/>
</dbReference>
<dbReference type="SUPFAM" id="SSF50475">
    <property type="entry name" value="FMN-binding split barrel"/>
    <property type="match status" value="1"/>
</dbReference>
<keyword evidence="1" id="KW-0560">Oxidoreductase</keyword>
<dbReference type="PANTHER" id="PTHR30466:SF1">
    <property type="entry name" value="FMN REDUCTASE (NADH) RUTF"/>
    <property type="match status" value="1"/>
</dbReference>
<gene>
    <name evidence="3" type="ORF">GCM10023081_42150</name>
</gene>
<dbReference type="PANTHER" id="PTHR30466">
    <property type="entry name" value="FLAVIN REDUCTASE"/>
    <property type="match status" value="1"/>
</dbReference>
<evidence type="ECO:0000313" key="4">
    <source>
        <dbReference type="Proteomes" id="UP001500752"/>
    </source>
</evidence>
<dbReference type="Gene3D" id="2.30.110.10">
    <property type="entry name" value="Electron Transport, Fmn-binding Protein, Chain A"/>
    <property type="match status" value="1"/>
</dbReference>
<accession>A0ABP7DC96</accession>
<name>A0ABP7DC96_9MICC</name>
<dbReference type="RefSeq" id="WP_345154005.1">
    <property type="nucleotide sequence ID" value="NZ_BAABEO010000034.1"/>
</dbReference>
<dbReference type="EMBL" id="BAABEO010000034">
    <property type="protein sequence ID" value="GAA3701269.1"/>
    <property type="molecule type" value="Genomic_DNA"/>
</dbReference>
<sequence length="174" mass="18394">MALAATFAQPDGLAMRRAMGRFLTGVAVVTTAHDGEASGMTINSLTSISLDPPILMISLNHNTRTGDALLASGKFAISILGVKQEAVARQFAVRGGARFEAGSFDTTPGGLPVIADALSQVECEVAHQYVIGDHQVFFGRVLACRDRDGDGLAFNAGKFGAFADFHHEQGPWLF</sequence>
<feature type="domain" description="Flavin reductase like" evidence="2">
    <location>
        <begin position="19"/>
        <end position="161"/>
    </location>
</feature>
<dbReference type="InterPro" id="IPR050268">
    <property type="entry name" value="NADH-dep_flavin_reductase"/>
</dbReference>
<dbReference type="Pfam" id="PF01613">
    <property type="entry name" value="Flavin_Reduct"/>
    <property type="match status" value="1"/>
</dbReference>
<dbReference type="SMART" id="SM00903">
    <property type="entry name" value="Flavin_Reduct"/>
    <property type="match status" value="1"/>
</dbReference>
<protein>
    <submittedName>
        <fullName evidence="3">Flavin reductase family protein</fullName>
    </submittedName>
</protein>
<dbReference type="InterPro" id="IPR002563">
    <property type="entry name" value="Flavin_Rdtase-like_dom"/>
</dbReference>